<dbReference type="AlphaFoldDB" id="A0AAV7ZVD5"/>
<name>A0AAV7ZVD5_9EUKA</name>
<evidence type="ECO:0000256" key="1">
    <source>
        <dbReference type="SAM" id="SignalP"/>
    </source>
</evidence>
<comment type="caution">
    <text evidence="2">The sequence shown here is derived from an EMBL/GenBank/DDBJ whole genome shotgun (WGS) entry which is preliminary data.</text>
</comment>
<dbReference type="SUPFAM" id="SSF51445">
    <property type="entry name" value="(Trans)glycosidases"/>
    <property type="match status" value="1"/>
</dbReference>
<dbReference type="Proteomes" id="UP001146793">
    <property type="component" value="Unassembled WGS sequence"/>
</dbReference>
<proteinExistence type="predicted"/>
<evidence type="ECO:0000313" key="2">
    <source>
        <dbReference type="EMBL" id="KAJ3444437.1"/>
    </source>
</evidence>
<dbReference type="EMBL" id="JANTQA010000023">
    <property type="protein sequence ID" value="KAJ3444437.1"/>
    <property type="molecule type" value="Genomic_DNA"/>
</dbReference>
<protein>
    <submittedName>
        <fullName evidence="2">Chitinase</fullName>
    </submittedName>
</protein>
<keyword evidence="1" id="KW-0732">Signal</keyword>
<gene>
    <name evidence="2" type="ORF">M0812_10290</name>
</gene>
<evidence type="ECO:0000313" key="3">
    <source>
        <dbReference type="Proteomes" id="UP001146793"/>
    </source>
</evidence>
<dbReference type="InterPro" id="IPR017853">
    <property type="entry name" value="GH"/>
</dbReference>
<reference evidence="2" key="1">
    <citation type="submission" date="2022-08" db="EMBL/GenBank/DDBJ databases">
        <title>Novel sulphate-reducing endosymbionts in the free-living metamonad Anaeramoeba.</title>
        <authorList>
            <person name="Jerlstrom-Hultqvist J."/>
            <person name="Cepicka I."/>
            <person name="Gallot-Lavallee L."/>
            <person name="Salas-Leiva D."/>
            <person name="Curtis B.A."/>
            <person name="Zahonova K."/>
            <person name="Pipaliya S."/>
            <person name="Dacks J."/>
            <person name="Roger A.J."/>
        </authorList>
    </citation>
    <scope>NUCLEOTIDE SEQUENCE</scope>
    <source>
        <strain evidence="2">Busselton2</strain>
    </source>
</reference>
<sequence>MKLSSLLSILLVLSVLFLRYESSIVMPYMCLERCGFTKTDIADHLEQIHDNFKTIGQVVSFEKFNLGSNSYLVTNNLTDAMKTLKTYGTPTLMPMISTFGETAHEQLKNCRELFINPDPFIKQAVETALSEGFQGYSIDLEPASGTTDEDGVNYAAFLDKFATELHKHDLLLGVDMANWAKIWNLELISKTEIDWAISMSTYAGDIDVFTKYLDSYVSIFGKDRLMVGIMTVNPNTNKPYTDTELKERFDAVTQRGVTKIAIWDMPLPDNWIPFVNDFINN</sequence>
<dbReference type="Gene3D" id="3.20.20.80">
    <property type="entry name" value="Glycosidases"/>
    <property type="match status" value="1"/>
</dbReference>
<feature type="chain" id="PRO_5043485162" evidence="1">
    <location>
        <begin position="23"/>
        <end position="281"/>
    </location>
</feature>
<feature type="signal peptide" evidence="1">
    <location>
        <begin position="1"/>
        <end position="22"/>
    </location>
</feature>
<organism evidence="2 3">
    <name type="scientific">Anaeramoeba flamelloides</name>
    <dbReference type="NCBI Taxonomy" id="1746091"/>
    <lineage>
        <taxon>Eukaryota</taxon>
        <taxon>Metamonada</taxon>
        <taxon>Anaeramoebidae</taxon>
        <taxon>Anaeramoeba</taxon>
    </lineage>
</organism>
<accession>A0AAV7ZVD5</accession>